<dbReference type="Gene3D" id="1.25.10.10">
    <property type="entry name" value="Leucine-rich Repeat Variant"/>
    <property type="match status" value="1"/>
</dbReference>
<gene>
    <name evidence="7" type="ORF">P7K49_040229</name>
</gene>
<dbReference type="InterPro" id="IPR050840">
    <property type="entry name" value="Adaptor_Complx_Large_Subunit"/>
</dbReference>
<protein>
    <recommendedName>
        <fullName evidence="6">Clathrin/coatomer adaptor adaptin-like N-terminal domain-containing protein</fullName>
    </recommendedName>
</protein>
<dbReference type="EMBL" id="JASSZA010000411">
    <property type="protein sequence ID" value="KAK2081114.1"/>
    <property type="molecule type" value="Genomic_DNA"/>
</dbReference>
<evidence type="ECO:0000259" key="6">
    <source>
        <dbReference type="Pfam" id="PF01602"/>
    </source>
</evidence>
<evidence type="ECO:0000313" key="7">
    <source>
        <dbReference type="EMBL" id="KAK2081114.1"/>
    </source>
</evidence>
<name>A0ABQ9T8Q2_SAGOE</name>
<dbReference type="InterPro" id="IPR002553">
    <property type="entry name" value="Clathrin/coatomer_adapt-like_N"/>
</dbReference>
<accession>A0ABQ9T8Q2</accession>
<keyword evidence="8" id="KW-1185">Reference proteome</keyword>
<organism evidence="7 8">
    <name type="scientific">Saguinus oedipus</name>
    <name type="common">Cotton-top tamarin</name>
    <name type="synonym">Oedipomidas oedipus</name>
    <dbReference type="NCBI Taxonomy" id="9490"/>
    <lineage>
        <taxon>Eukaryota</taxon>
        <taxon>Metazoa</taxon>
        <taxon>Chordata</taxon>
        <taxon>Craniata</taxon>
        <taxon>Vertebrata</taxon>
        <taxon>Euteleostomi</taxon>
        <taxon>Mammalia</taxon>
        <taxon>Eutheria</taxon>
        <taxon>Euarchontoglires</taxon>
        <taxon>Primates</taxon>
        <taxon>Haplorrhini</taxon>
        <taxon>Platyrrhini</taxon>
        <taxon>Cebidae</taxon>
        <taxon>Callitrichinae</taxon>
        <taxon>Saguinus</taxon>
    </lineage>
</organism>
<keyword evidence="4" id="KW-0653">Protein transport</keyword>
<sequence length="121" mass="12785">MGRGQVSAFGEAPGFPPESTVAPNLLVRACNQLGQFLQHRETNLRYLALESMCTLASSEFSHEAVKTHIETVINALKASPCPRGLLTPRAGAMGLPVKAGGRSASWLPAEMDVVLVLLASA</sequence>
<evidence type="ECO:0000256" key="2">
    <source>
        <dbReference type="ARBA" id="ARBA00006613"/>
    </source>
</evidence>
<evidence type="ECO:0000256" key="5">
    <source>
        <dbReference type="ARBA" id="ARBA00023136"/>
    </source>
</evidence>
<feature type="domain" description="Clathrin/coatomer adaptor adaptin-like N-terminal" evidence="6">
    <location>
        <begin position="23"/>
        <end position="78"/>
    </location>
</feature>
<dbReference type="SUPFAM" id="SSF48371">
    <property type="entry name" value="ARM repeat"/>
    <property type="match status" value="1"/>
</dbReference>
<dbReference type="InterPro" id="IPR011989">
    <property type="entry name" value="ARM-like"/>
</dbReference>
<evidence type="ECO:0000313" key="8">
    <source>
        <dbReference type="Proteomes" id="UP001266305"/>
    </source>
</evidence>
<dbReference type="InterPro" id="IPR016024">
    <property type="entry name" value="ARM-type_fold"/>
</dbReference>
<keyword evidence="3" id="KW-0813">Transport</keyword>
<dbReference type="Pfam" id="PF01602">
    <property type="entry name" value="Adaptin_N"/>
    <property type="match status" value="1"/>
</dbReference>
<comment type="caution">
    <text evidence="7">The sequence shown here is derived from an EMBL/GenBank/DDBJ whole genome shotgun (WGS) entry which is preliminary data.</text>
</comment>
<evidence type="ECO:0000256" key="4">
    <source>
        <dbReference type="ARBA" id="ARBA00022927"/>
    </source>
</evidence>
<keyword evidence="5" id="KW-0472">Membrane</keyword>
<evidence type="ECO:0000256" key="3">
    <source>
        <dbReference type="ARBA" id="ARBA00022448"/>
    </source>
</evidence>
<dbReference type="Proteomes" id="UP001266305">
    <property type="component" value="Unassembled WGS sequence"/>
</dbReference>
<evidence type="ECO:0000256" key="1">
    <source>
        <dbReference type="ARBA" id="ARBA00004184"/>
    </source>
</evidence>
<proteinExistence type="inferred from homology"/>
<comment type="subcellular location">
    <subcellularLocation>
        <location evidence="1">Endomembrane system</location>
        <topology evidence="1">Peripheral membrane protein</topology>
    </subcellularLocation>
</comment>
<reference evidence="7 8" key="1">
    <citation type="submission" date="2023-05" db="EMBL/GenBank/DDBJ databases">
        <title>B98-5 Cell Line De Novo Hybrid Assembly: An Optical Mapping Approach.</title>
        <authorList>
            <person name="Kananen K."/>
            <person name="Auerbach J.A."/>
            <person name="Kautto E."/>
            <person name="Blachly J.S."/>
        </authorList>
    </citation>
    <scope>NUCLEOTIDE SEQUENCE [LARGE SCALE GENOMIC DNA]</scope>
    <source>
        <strain evidence="7">B95-8</strain>
        <tissue evidence="7">Cell line</tissue>
    </source>
</reference>
<dbReference type="PANTHER" id="PTHR22780">
    <property type="entry name" value="ADAPTIN, ALPHA/GAMMA/EPSILON"/>
    <property type="match status" value="1"/>
</dbReference>
<comment type="similarity">
    <text evidence="2">Belongs to the adaptor complexes large subunit family.</text>
</comment>